<protein>
    <submittedName>
        <fullName evidence="1">Uncharacterized protein</fullName>
    </submittedName>
</protein>
<organism evidence="1 2">
    <name type="scientific">Synechococcus phage S-WAM2</name>
    <dbReference type="NCBI Taxonomy" id="1815522"/>
    <lineage>
        <taxon>Viruses</taxon>
        <taxon>Duplodnaviria</taxon>
        <taxon>Heunggongvirae</taxon>
        <taxon>Uroviricota</taxon>
        <taxon>Caudoviricetes</taxon>
        <taxon>Pantevenvirales</taxon>
        <taxon>Kyanoviridae</taxon>
        <taxon>Cymopoleiavirus</taxon>
        <taxon>Cymopoleiavirus swam2</taxon>
    </lineage>
</organism>
<dbReference type="EMBL" id="KU686211">
    <property type="protein sequence ID" value="AOV61770.1"/>
    <property type="molecule type" value="Genomic_DNA"/>
</dbReference>
<gene>
    <name evidence="1" type="ORF">P29B0810_074</name>
</gene>
<keyword evidence="2" id="KW-1185">Reference proteome</keyword>
<dbReference type="Proteomes" id="UP000202081">
    <property type="component" value="Segment"/>
</dbReference>
<evidence type="ECO:0000313" key="2">
    <source>
        <dbReference type="Proteomes" id="UP000202081"/>
    </source>
</evidence>
<reference evidence="1 2" key="1">
    <citation type="journal article" date="2016" name="Virology">
        <title>The genomic content and context of auxiliary metabolic genes in marine cyanomyoviruses.</title>
        <authorList>
            <person name="Crummett L.T."/>
            <person name="Puxty R.J."/>
            <person name="Weihe C."/>
            <person name="Marston M.F."/>
            <person name="Martiny J.B."/>
        </authorList>
    </citation>
    <scope>NUCLEOTIDE SEQUENCE [LARGE SCALE GENOMIC DNA]</scope>
    <source>
        <strain evidence="1">0810PA29</strain>
    </source>
</reference>
<dbReference type="KEGG" id="vg:30309147"/>
<dbReference type="GeneID" id="30309147"/>
<accession>A0A1D8KSW0</accession>
<evidence type="ECO:0000313" key="1">
    <source>
        <dbReference type="EMBL" id="AOV61770.1"/>
    </source>
</evidence>
<proteinExistence type="predicted"/>
<sequence length="51" mass="5823">MFFRFCCDNAHASGIIAQDFVDDVEIHCFCFVVHAVSMAGLEALWGKWWTP</sequence>
<dbReference type="RefSeq" id="YP_009324237.1">
    <property type="nucleotide sequence ID" value="NC_031935.1"/>
</dbReference>
<name>A0A1D8KSW0_9CAUD</name>